<name>A0ABV0BZG8_9SPHI</name>
<protein>
    <submittedName>
        <fullName evidence="4">Glycoside hydrolase family 13 protein</fullName>
    </submittedName>
</protein>
<dbReference type="SMART" id="SM00642">
    <property type="entry name" value="Aamy"/>
    <property type="match status" value="1"/>
</dbReference>
<dbReference type="InterPro" id="IPR017853">
    <property type="entry name" value="GH"/>
</dbReference>
<dbReference type="InterPro" id="IPR015171">
    <property type="entry name" value="Cyc-maltodext_N"/>
</dbReference>
<dbReference type="InterPro" id="IPR019492">
    <property type="entry name" value="Cyclo-malto-dextrinase_C"/>
</dbReference>
<proteinExistence type="predicted"/>
<sequence length="615" mass="71138">MIRLLLSGVFMLLQLSYAFSQGKFSIQRVEPLHWWVGMKSSDLQLIIYGKGIGKSTVKIKKQGLTLVKTNPVENSDYLFLDLSVDSDATAGFYPIEFYENNKLVGSYKYELKNRETSSVKAQGVHSDDLIYLIMPDRFANGNTKNDQIKGLREIQVNRDSMYARHGGDIDGVIQHLDYLADLGVTSVWLTPVLTNDMPQASYHGYANTENYHIDPRLGTNETYRKLGEELHKRNMKLVHDVVPNHVGLYHWTVIDKPFKDWLHEWPSFTQTTYKDQTIFDPYASVADRERMEKGWFVETMPDMNQENEYVQKYILQSHIWWIEYAGIDGFRIDTYPYNDLDFMAKWTAAIQKEYPQFSFFGETWVQSVPNQAYFLGGKRVGQSIDTKLDGVTDFQLNYAIADALNNEKDGANRLYATLGSDYQYPNPLANVIFLDNHDKDRFFSVVGEDIEKYKAAFSWLLTSRGIPQMYYGAEVLMKNFNRPDGLLREDFKGGFAGDTVNKFNASGRSDAENELFDHIKKLANYRKNNTVLQYGATQHYVPEHNVYAYFRSHENQVVSIFMNCNDKEVKLPLARFRESMKEATRMKNILTDIDQEISLEITLKPHQTVVFELKK</sequence>
<organism evidence="4 5">
    <name type="scientific">Sphingobacterium kitahiroshimense</name>
    <dbReference type="NCBI Taxonomy" id="470446"/>
    <lineage>
        <taxon>Bacteria</taxon>
        <taxon>Pseudomonadati</taxon>
        <taxon>Bacteroidota</taxon>
        <taxon>Sphingobacteriia</taxon>
        <taxon>Sphingobacteriales</taxon>
        <taxon>Sphingobacteriaceae</taxon>
        <taxon>Sphingobacterium</taxon>
    </lineage>
</organism>
<dbReference type="RefSeq" id="WP_346582795.1">
    <property type="nucleotide sequence ID" value="NZ_JBDJNQ010000012.1"/>
</dbReference>
<dbReference type="PANTHER" id="PTHR10357:SF210">
    <property type="entry name" value="MALTODEXTRIN GLUCOSIDASE"/>
    <property type="match status" value="1"/>
</dbReference>
<dbReference type="Pfam" id="PF09087">
    <property type="entry name" value="Cyc-maltodext_N"/>
    <property type="match status" value="1"/>
</dbReference>
<dbReference type="Gene3D" id="2.60.40.10">
    <property type="entry name" value="Immunoglobulins"/>
    <property type="match status" value="1"/>
</dbReference>
<evidence type="ECO:0000313" key="4">
    <source>
        <dbReference type="EMBL" id="MEN5379945.1"/>
    </source>
</evidence>
<dbReference type="PANTHER" id="PTHR10357">
    <property type="entry name" value="ALPHA-AMYLASE FAMILY MEMBER"/>
    <property type="match status" value="1"/>
</dbReference>
<dbReference type="Gene3D" id="2.60.40.1180">
    <property type="entry name" value="Golgi alpha-mannosidase II"/>
    <property type="match status" value="1"/>
</dbReference>
<dbReference type="GO" id="GO:0016787">
    <property type="term" value="F:hydrolase activity"/>
    <property type="evidence" value="ECO:0007669"/>
    <property type="project" value="UniProtKB-KW"/>
</dbReference>
<reference evidence="4 5" key="1">
    <citation type="submission" date="2024-04" db="EMBL/GenBank/DDBJ databases">
        <title>WGS of bacteria from Torrens River.</title>
        <authorList>
            <person name="Wyrsch E.R."/>
            <person name="Drigo B."/>
        </authorList>
    </citation>
    <scope>NUCLEOTIDE SEQUENCE [LARGE SCALE GENOMIC DNA]</scope>
    <source>
        <strain evidence="4 5">TWI391</strain>
    </source>
</reference>
<accession>A0ABV0BZG8</accession>
<keyword evidence="2" id="KW-0326">Glycosidase</keyword>
<evidence type="ECO:0000256" key="2">
    <source>
        <dbReference type="ARBA" id="ARBA00023295"/>
    </source>
</evidence>
<dbReference type="InterPro" id="IPR013783">
    <property type="entry name" value="Ig-like_fold"/>
</dbReference>
<evidence type="ECO:0000259" key="3">
    <source>
        <dbReference type="SMART" id="SM00642"/>
    </source>
</evidence>
<evidence type="ECO:0000313" key="5">
    <source>
        <dbReference type="Proteomes" id="UP001409291"/>
    </source>
</evidence>
<dbReference type="SUPFAM" id="SSF51011">
    <property type="entry name" value="Glycosyl hydrolase domain"/>
    <property type="match status" value="1"/>
</dbReference>
<dbReference type="SUPFAM" id="SSF81296">
    <property type="entry name" value="E set domains"/>
    <property type="match status" value="1"/>
</dbReference>
<gene>
    <name evidence="4" type="ORF">ABE541_21945</name>
</gene>
<evidence type="ECO:0000256" key="1">
    <source>
        <dbReference type="ARBA" id="ARBA00022801"/>
    </source>
</evidence>
<dbReference type="EMBL" id="JBDJNQ010000012">
    <property type="protein sequence ID" value="MEN5379945.1"/>
    <property type="molecule type" value="Genomic_DNA"/>
</dbReference>
<comment type="caution">
    <text evidence="4">The sequence shown here is derived from an EMBL/GenBank/DDBJ whole genome shotgun (WGS) entry which is preliminary data.</text>
</comment>
<feature type="domain" description="Glycosyl hydrolase family 13 catalytic" evidence="3">
    <location>
        <begin position="132"/>
        <end position="526"/>
    </location>
</feature>
<dbReference type="InterPro" id="IPR006047">
    <property type="entry name" value="GH13_cat_dom"/>
</dbReference>
<dbReference type="InterPro" id="IPR014756">
    <property type="entry name" value="Ig_E-set"/>
</dbReference>
<keyword evidence="1 4" id="KW-0378">Hydrolase</keyword>
<keyword evidence="5" id="KW-1185">Reference proteome</keyword>
<dbReference type="Gene3D" id="3.20.20.80">
    <property type="entry name" value="Glycosidases"/>
    <property type="match status" value="1"/>
</dbReference>
<dbReference type="CDD" id="cd11340">
    <property type="entry name" value="AmyAc_bac_CMD_like_3"/>
    <property type="match status" value="1"/>
</dbReference>
<dbReference type="InterPro" id="IPR013780">
    <property type="entry name" value="Glyco_hydro_b"/>
</dbReference>
<dbReference type="SUPFAM" id="SSF51445">
    <property type="entry name" value="(Trans)glycosidases"/>
    <property type="match status" value="1"/>
</dbReference>
<dbReference type="Pfam" id="PF10438">
    <property type="entry name" value="Cyc-maltodext_C"/>
    <property type="match status" value="1"/>
</dbReference>
<dbReference type="Proteomes" id="UP001409291">
    <property type="component" value="Unassembled WGS sequence"/>
</dbReference>
<dbReference type="Pfam" id="PF00128">
    <property type="entry name" value="Alpha-amylase"/>
    <property type="match status" value="1"/>
</dbReference>